<organism evidence="1 3">
    <name type="scientific">Polarella glacialis</name>
    <name type="common">Dinoflagellate</name>
    <dbReference type="NCBI Taxonomy" id="89957"/>
    <lineage>
        <taxon>Eukaryota</taxon>
        <taxon>Sar</taxon>
        <taxon>Alveolata</taxon>
        <taxon>Dinophyceae</taxon>
        <taxon>Suessiales</taxon>
        <taxon>Suessiaceae</taxon>
        <taxon>Polarella</taxon>
    </lineage>
</organism>
<dbReference type="Pfam" id="PF19060">
    <property type="entry name" value="DVNP"/>
    <property type="match status" value="1"/>
</dbReference>
<evidence type="ECO:0000313" key="3">
    <source>
        <dbReference type="Proteomes" id="UP000654075"/>
    </source>
</evidence>
<dbReference type="GO" id="GO:0051276">
    <property type="term" value="P:chromosome organization"/>
    <property type="evidence" value="ECO:0007669"/>
    <property type="project" value="InterPro"/>
</dbReference>
<evidence type="ECO:0000313" key="2">
    <source>
        <dbReference type="EMBL" id="CAE8718484.1"/>
    </source>
</evidence>
<dbReference type="GO" id="GO:0003677">
    <property type="term" value="F:DNA binding"/>
    <property type="evidence" value="ECO:0007669"/>
    <property type="project" value="InterPro"/>
</dbReference>
<keyword evidence="3" id="KW-1185">Reference proteome</keyword>
<dbReference type="OrthoDB" id="445267at2759"/>
<reference evidence="1" key="1">
    <citation type="submission" date="2021-02" db="EMBL/GenBank/DDBJ databases">
        <authorList>
            <person name="Dougan E. K."/>
            <person name="Rhodes N."/>
            <person name="Thang M."/>
            <person name="Chan C."/>
        </authorList>
    </citation>
    <scope>NUCLEOTIDE SEQUENCE</scope>
</reference>
<accession>A0A813G403</accession>
<dbReference type="AlphaFoldDB" id="A0A813G403"/>
<proteinExistence type="predicted"/>
<dbReference type="InterPro" id="IPR043928">
    <property type="entry name" value="DNVP"/>
</dbReference>
<comment type="caution">
    <text evidence="1">The sequence shown here is derived from an EMBL/GenBank/DDBJ whole genome shotgun (WGS) entry which is preliminary data.</text>
</comment>
<name>A0A813G403_POLGL</name>
<dbReference type="EMBL" id="CAJNNW010033375">
    <property type="protein sequence ID" value="CAE8718484.1"/>
    <property type="molecule type" value="Genomic_DNA"/>
</dbReference>
<protein>
    <submittedName>
        <fullName evidence="1">Uncharacterized protein</fullName>
    </submittedName>
</protein>
<evidence type="ECO:0000313" key="1">
    <source>
        <dbReference type="EMBL" id="CAE8620871.1"/>
    </source>
</evidence>
<sequence>MALPMKAMKVAMKAKAMKVAMKAKAMKKVMKKAMKKAMKKVMKKVMKKKAMKVSNVAKGKLAKNVVFKGNKEKTKGGLKKSDLMKNKTGRIVTRKQHAKGKKAYKNVSGWIAAVQKARKDLGVKGFVAIKKGTALYKAAKAIYSA</sequence>
<dbReference type="Proteomes" id="UP000654075">
    <property type="component" value="Unassembled WGS sequence"/>
</dbReference>
<dbReference type="Proteomes" id="UP000626109">
    <property type="component" value="Unassembled WGS sequence"/>
</dbReference>
<dbReference type="EMBL" id="CAJNNV010027599">
    <property type="protein sequence ID" value="CAE8620871.1"/>
    <property type="molecule type" value="Genomic_DNA"/>
</dbReference>
<gene>
    <name evidence="1" type="ORF">PGLA1383_LOCUS38397</name>
    <name evidence="2" type="ORF">PGLA2088_LOCUS40098</name>
</gene>